<feature type="domain" description="CggR N-terminal DNA binding" evidence="6">
    <location>
        <begin position="20"/>
        <end position="82"/>
    </location>
</feature>
<dbReference type="SUPFAM" id="SSF100950">
    <property type="entry name" value="NagB/RpiA/CoA transferase-like"/>
    <property type="match status" value="1"/>
</dbReference>
<dbReference type="InterPro" id="IPR007324">
    <property type="entry name" value="Sugar-bd_dom_put"/>
</dbReference>
<dbReference type="Pfam" id="PF04198">
    <property type="entry name" value="Sugar-bind"/>
    <property type="match status" value="1"/>
</dbReference>
<dbReference type="InterPro" id="IPR051054">
    <property type="entry name" value="SorC_transcr_regulators"/>
</dbReference>
<accession>A0A133XZU4</accession>
<feature type="domain" description="Sugar-binding" evidence="5">
    <location>
        <begin position="93"/>
        <end position="342"/>
    </location>
</feature>
<dbReference type="SUPFAM" id="SSF46785">
    <property type="entry name" value="Winged helix' DNA-binding domain"/>
    <property type="match status" value="1"/>
</dbReference>
<sequence>MKALYEKLRLIVPEAEESLVKRSNILQMVLRYQPIGRQSLAEKLQMTERPLRTETNQLKELGLLENTRTGMRITPLGEEMLGFVRNLLHSNSSLLETEKRLSQTLHLNEVHIIDNDLEGNQGAINQMGVFLATYLNRLLPEGPITLAVTGGTTIMEVSKYLNHDLLTRPRQFLVVPARGGMGESVAAQANTISEQLAKRLQGKSTTLYVPDSLTETACTLLKQEPAIQHTLEVLRQTNVLLFSVGDARIMAERRGFPQALTKEILAKGAVGEAFGCFYTEEGEIVYRMPRIGLQLEQLAEIEYPILIAGGCTKSKAVKAFAKVASNQFILVTDRGVSHSILNEVTH</sequence>
<evidence type="ECO:0000313" key="8">
    <source>
        <dbReference type="Proteomes" id="UP000070422"/>
    </source>
</evidence>
<protein>
    <submittedName>
        <fullName evidence="7">Sugar-binding domain protein</fullName>
    </submittedName>
</protein>
<comment type="similarity">
    <text evidence="1">Belongs to the SorC transcriptional regulatory family.</text>
</comment>
<dbReference type="InterPro" id="IPR048715">
    <property type="entry name" value="CggR_N"/>
</dbReference>
<dbReference type="Proteomes" id="UP000070422">
    <property type="component" value="Unassembled WGS sequence"/>
</dbReference>
<dbReference type="STRING" id="87541.AWM71_01050"/>
<proteinExistence type="inferred from homology"/>
<dbReference type="Gene3D" id="3.40.50.1360">
    <property type="match status" value="1"/>
</dbReference>
<reference evidence="7 8" key="1">
    <citation type="submission" date="2016-01" db="EMBL/GenBank/DDBJ databases">
        <authorList>
            <person name="Oliw E.H."/>
        </authorList>
    </citation>
    <scope>NUCLEOTIDE SEQUENCE [LARGE SCALE GENOMIC DNA]</scope>
    <source>
        <strain evidence="7 8">KA00635</strain>
    </source>
</reference>
<gene>
    <name evidence="7" type="ORF">HMPREF3187_00787</name>
</gene>
<dbReference type="PANTHER" id="PTHR34294">
    <property type="entry name" value="TRANSCRIPTIONAL REGULATOR-RELATED"/>
    <property type="match status" value="1"/>
</dbReference>
<keyword evidence="2" id="KW-0805">Transcription regulation</keyword>
<dbReference type="Pfam" id="PF21715">
    <property type="entry name" value="CggR_N"/>
    <property type="match status" value="1"/>
</dbReference>
<dbReference type="RefSeq" id="WP_060936746.1">
    <property type="nucleotide sequence ID" value="NZ_JASOZP010000017.1"/>
</dbReference>
<evidence type="ECO:0000256" key="4">
    <source>
        <dbReference type="ARBA" id="ARBA00023163"/>
    </source>
</evidence>
<dbReference type="InterPro" id="IPR036390">
    <property type="entry name" value="WH_DNA-bd_sf"/>
</dbReference>
<comment type="caution">
    <text evidence="7">The sequence shown here is derived from an EMBL/GenBank/DDBJ whole genome shotgun (WGS) entry which is preliminary data.</text>
</comment>
<dbReference type="PATRIC" id="fig|87541.4.peg.781"/>
<evidence type="ECO:0000256" key="1">
    <source>
        <dbReference type="ARBA" id="ARBA00010466"/>
    </source>
</evidence>
<dbReference type="EMBL" id="LSCQ01000042">
    <property type="protein sequence ID" value="KXB36420.1"/>
    <property type="molecule type" value="Genomic_DNA"/>
</dbReference>
<dbReference type="InterPro" id="IPR036388">
    <property type="entry name" value="WH-like_DNA-bd_sf"/>
</dbReference>
<dbReference type="AlphaFoldDB" id="A0A133XZU4"/>
<dbReference type="GO" id="GO:0030246">
    <property type="term" value="F:carbohydrate binding"/>
    <property type="evidence" value="ECO:0007669"/>
    <property type="project" value="InterPro"/>
</dbReference>
<dbReference type="OrthoDB" id="9793820at2"/>
<evidence type="ECO:0000256" key="2">
    <source>
        <dbReference type="ARBA" id="ARBA00023015"/>
    </source>
</evidence>
<dbReference type="InterPro" id="IPR037171">
    <property type="entry name" value="NagB/RpiA_transferase-like"/>
</dbReference>
<keyword evidence="4" id="KW-0804">Transcription</keyword>
<evidence type="ECO:0000259" key="5">
    <source>
        <dbReference type="Pfam" id="PF04198"/>
    </source>
</evidence>
<dbReference type="GO" id="GO:0003677">
    <property type="term" value="F:DNA binding"/>
    <property type="evidence" value="ECO:0007669"/>
    <property type="project" value="UniProtKB-KW"/>
</dbReference>
<organism evidence="7 8">
    <name type="scientific">Aerococcus christensenii</name>
    <dbReference type="NCBI Taxonomy" id="87541"/>
    <lineage>
        <taxon>Bacteria</taxon>
        <taxon>Bacillati</taxon>
        <taxon>Bacillota</taxon>
        <taxon>Bacilli</taxon>
        <taxon>Lactobacillales</taxon>
        <taxon>Aerococcaceae</taxon>
        <taxon>Aerococcus</taxon>
    </lineage>
</organism>
<evidence type="ECO:0000259" key="6">
    <source>
        <dbReference type="Pfam" id="PF21715"/>
    </source>
</evidence>
<name>A0A133XZU4_9LACT</name>
<keyword evidence="3" id="KW-0238">DNA-binding</keyword>
<evidence type="ECO:0000313" key="7">
    <source>
        <dbReference type="EMBL" id="KXB36420.1"/>
    </source>
</evidence>
<dbReference type="PANTHER" id="PTHR34294:SF5">
    <property type="entry name" value="CENTRAL GLYCOLYTIC GENES REGULATOR"/>
    <property type="match status" value="1"/>
</dbReference>
<dbReference type="Gene3D" id="1.10.10.10">
    <property type="entry name" value="Winged helix-like DNA-binding domain superfamily/Winged helix DNA-binding domain"/>
    <property type="match status" value="1"/>
</dbReference>
<evidence type="ECO:0000256" key="3">
    <source>
        <dbReference type="ARBA" id="ARBA00023125"/>
    </source>
</evidence>